<evidence type="ECO:0000259" key="1">
    <source>
        <dbReference type="Pfam" id="PF04273"/>
    </source>
</evidence>
<protein>
    <recommendedName>
        <fullName evidence="1">Beta-lactamase hydrolase-like protein phosphatase-like domain-containing protein</fullName>
    </recommendedName>
</protein>
<dbReference type="EMBL" id="BMKE01000003">
    <property type="protein sequence ID" value="GGB34689.1"/>
    <property type="molecule type" value="Genomic_DNA"/>
</dbReference>
<comment type="caution">
    <text evidence="2">The sequence shown here is derived from an EMBL/GenBank/DDBJ whole genome shotgun (WGS) entry which is preliminary data.</text>
</comment>
<evidence type="ECO:0000313" key="3">
    <source>
        <dbReference type="Proteomes" id="UP000646152"/>
    </source>
</evidence>
<dbReference type="InterPro" id="IPR029021">
    <property type="entry name" value="Prot-tyrosine_phosphatase-like"/>
</dbReference>
<gene>
    <name evidence="2" type="ORF">GCM10011502_04660</name>
</gene>
<dbReference type="SUPFAM" id="SSF52799">
    <property type="entry name" value="(Phosphotyrosine protein) phosphatases II"/>
    <property type="match status" value="1"/>
</dbReference>
<dbReference type="Pfam" id="PF04273">
    <property type="entry name" value="BLH_phosphatase"/>
    <property type="match status" value="1"/>
</dbReference>
<accession>A0ABQ1IEP1</accession>
<dbReference type="Gene3D" id="3.90.190.10">
    <property type="entry name" value="Protein tyrosine phosphatase superfamily"/>
    <property type="match status" value="1"/>
</dbReference>
<evidence type="ECO:0000313" key="2">
    <source>
        <dbReference type="EMBL" id="GGB34689.1"/>
    </source>
</evidence>
<sequence length="140" mass="15140">MEIKPVTASFVVADQVNEADLQILKAAGFNTLICNRPDNETPEQPTAASLAERARSLGLTWHWLPITPGQFPDDSIARFKHILSAAEEPVLAFCRTGTRSISVWALSQAAEIPTADLLQQATAAGYDLSKLAPQLDAAKR</sequence>
<name>A0ABQ1IEP1_9GAMM</name>
<feature type="domain" description="Beta-lactamase hydrolase-like protein phosphatase-like" evidence="1">
    <location>
        <begin position="4"/>
        <end position="110"/>
    </location>
</feature>
<keyword evidence="3" id="KW-1185">Reference proteome</keyword>
<dbReference type="InterPro" id="IPR005939">
    <property type="entry name" value="BLH_phosphatase-like"/>
</dbReference>
<dbReference type="RefSeq" id="WP_188628485.1">
    <property type="nucleotide sequence ID" value="NZ_BMKE01000003.1"/>
</dbReference>
<dbReference type="Proteomes" id="UP000646152">
    <property type="component" value="Unassembled WGS sequence"/>
</dbReference>
<proteinExistence type="predicted"/>
<reference evidence="3" key="1">
    <citation type="journal article" date="2019" name="Int. J. Syst. Evol. Microbiol.">
        <title>The Global Catalogue of Microorganisms (GCM) 10K type strain sequencing project: providing services to taxonomists for standard genome sequencing and annotation.</title>
        <authorList>
            <consortium name="The Broad Institute Genomics Platform"/>
            <consortium name="The Broad Institute Genome Sequencing Center for Infectious Disease"/>
            <person name="Wu L."/>
            <person name="Ma J."/>
        </authorList>
    </citation>
    <scope>NUCLEOTIDE SEQUENCE [LARGE SCALE GENOMIC DNA]</scope>
    <source>
        <strain evidence="3">CGMCC 1.15923</strain>
    </source>
</reference>
<organism evidence="2 3">
    <name type="scientific">Oceanisphaera marina</name>
    <dbReference type="NCBI Taxonomy" id="2017550"/>
    <lineage>
        <taxon>Bacteria</taxon>
        <taxon>Pseudomonadati</taxon>
        <taxon>Pseudomonadota</taxon>
        <taxon>Gammaproteobacteria</taxon>
        <taxon>Aeromonadales</taxon>
        <taxon>Aeromonadaceae</taxon>
        <taxon>Oceanisphaera</taxon>
    </lineage>
</organism>
<dbReference type="NCBIfam" id="TIGR01244">
    <property type="entry name" value="TIGR01244 family sulfur transferase"/>
    <property type="match status" value="1"/>
</dbReference>